<proteinExistence type="predicted"/>
<feature type="compositionally biased region" description="Low complexity" evidence="1">
    <location>
        <begin position="59"/>
        <end position="74"/>
    </location>
</feature>
<comment type="caution">
    <text evidence="2">The sequence shown here is derived from an EMBL/GenBank/DDBJ whole genome shotgun (WGS) entry which is preliminary data.</text>
</comment>
<keyword evidence="3" id="KW-1185">Reference proteome</keyword>
<name>A0ABR3IQC2_9AGAR</name>
<evidence type="ECO:0000313" key="3">
    <source>
        <dbReference type="Proteomes" id="UP001556367"/>
    </source>
</evidence>
<evidence type="ECO:0000256" key="1">
    <source>
        <dbReference type="SAM" id="MobiDB-lite"/>
    </source>
</evidence>
<accession>A0ABR3IQC2</accession>
<organism evidence="2 3">
    <name type="scientific">Hohenbuehelia grisea</name>
    <dbReference type="NCBI Taxonomy" id="104357"/>
    <lineage>
        <taxon>Eukaryota</taxon>
        <taxon>Fungi</taxon>
        <taxon>Dikarya</taxon>
        <taxon>Basidiomycota</taxon>
        <taxon>Agaricomycotina</taxon>
        <taxon>Agaricomycetes</taxon>
        <taxon>Agaricomycetidae</taxon>
        <taxon>Agaricales</taxon>
        <taxon>Pleurotineae</taxon>
        <taxon>Pleurotaceae</taxon>
        <taxon>Hohenbuehelia</taxon>
    </lineage>
</organism>
<reference evidence="3" key="1">
    <citation type="submission" date="2024-06" db="EMBL/GenBank/DDBJ databases">
        <title>Multi-omics analyses provide insights into the biosynthesis of the anticancer antibiotic pleurotin in Hohenbuehelia grisea.</title>
        <authorList>
            <person name="Weaver J.A."/>
            <person name="Alberti F."/>
        </authorList>
    </citation>
    <scope>NUCLEOTIDE SEQUENCE [LARGE SCALE GENOMIC DNA]</scope>
    <source>
        <strain evidence="3">T-177</strain>
    </source>
</reference>
<feature type="region of interest" description="Disordered" evidence="1">
    <location>
        <begin position="1"/>
        <end position="103"/>
    </location>
</feature>
<dbReference type="EMBL" id="JASNQZ010000018">
    <property type="protein sequence ID" value="KAL0945484.1"/>
    <property type="molecule type" value="Genomic_DNA"/>
</dbReference>
<evidence type="ECO:0000313" key="2">
    <source>
        <dbReference type="EMBL" id="KAL0945484.1"/>
    </source>
</evidence>
<evidence type="ECO:0008006" key="4">
    <source>
        <dbReference type="Google" id="ProtNLM"/>
    </source>
</evidence>
<feature type="region of interest" description="Disordered" evidence="1">
    <location>
        <begin position="148"/>
        <end position="181"/>
    </location>
</feature>
<feature type="compositionally biased region" description="Basic and acidic residues" evidence="1">
    <location>
        <begin position="222"/>
        <end position="244"/>
    </location>
</feature>
<feature type="compositionally biased region" description="Polar residues" evidence="1">
    <location>
        <begin position="19"/>
        <end position="28"/>
    </location>
</feature>
<feature type="region of interest" description="Disordered" evidence="1">
    <location>
        <begin position="202"/>
        <end position="313"/>
    </location>
</feature>
<protein>
    <recommendedName>
        <fullName evidence="4">Extracellular mutant protein 11 C-terminal domain-containing protein</fullName>
    </recommendedName>
</protein>
<gene>
    <name evidence="2" type="ORF">HGRIS_000970</name>
</gene>
<dbReference type="Proteomes" id="UP001556367">
    <property type="component" value="Unassembled WGS sequence"/>
</dbReference>
<feature type="compositionally biased region" description="Basic and acidic residues" evidence="1">
    <location>
        <begin position="257"/>
        <end position="268"/>
    </location>
</feature>
<feature type="compositionally biased region" description="Polar residues" evidence="1">
    <location>
        <begin position="283"/>
        <end position="306"/>
    </location>
</feature>
<sequence>MSARTPFLPRPASSLARPTGTSDQNVKAPTTHKGLPFIPDPSHPLNRNQYENKENLPDLGGLTSSRSLNLSSLRKTPAVSFGGPRKSMDQRTARPANQEQASQIDFGHTQNKINGSFEVASPVPRALGRPTPPLLSNADPSELTSLMPPPGFTTESSSFSVNPPPAHNSNRHILGHHQDGSVANSSFKRTIHVSTAFVDQGLKASGFGSDTPFADQGGPRRMLVEHPNSARDNQRLEDQPHEADASYSSVNRKKRSRADFDESFDHPDQVSQMKRAKYAEQNAADSETLKTSLMTSQRPQSGNRPSPNHRHDFSAHVTQDGIHMDHYHADPGNALSDPAQQPFFPTGQPPTASVAALGALSKIFGNNVEHYLEDYDARYEADMARWANCSMDEWIAGADEITDKLAKIIDSIKDHMTAKVKLFASMSKNVDAHKALLEDRKMNLAAAKEQLIRRNGPIFGR</sequence>